<evidence type="ECO:0000256" key="2">
    <source>
        <dbReference type="ARBA" id="ARBA00022786"/>
    </source>
</evidence>
<dbReference type="SUPFAM" id="SSF110069">
    <property type="entry name" value="ApaG-like"/>
    <property type="match status" value="1"/>
</dbReference>
<dbReference type="InterPro" id="IPR007474">
    <property type="entry name" value="ApaG_domain"/>
</dbReference>
<organism evidence="4 5">
    <name type="scientific">Oldenlandia corymbosa var. corymbosa</name>
    <dbReference type="NCBI Taxonomy" id="529605"/>
    <lineage>
        <taxon>Eukaryota</taxon>
        <taxon>Viridiplantae</taxon>
        <taxon>Streptophyta</taxon>
        <taxon>Embryophyta</taxon>
        <taxon>Tracheophyta</taxon>
        <taxon>Spermatophyta</taxon>
        <taxon>Magnoliopsida</taxon>
        <taxon>eudicotyledons</taxon>
        <taxon>Gunneridae</taxon>
        <taxon>Pentapetalae</taxon>
        <taxon>asterids</taxon>
        <taxon>lamiids</taxon>
        <taxon>Gentianales</taxon>
        <taxon>Rubiaceae</taxon>
        <taxon>Rubioideae</taxon>
        <taxon>Spermacoceae</taxon>
        <taxon>Hedyotis-Oldenlandia complex</taxon>
        <taxon>Oldenlandia</taxon>
    </lineage>
</organism>
<dbReference type="PANTHER" id="PTHR47463">
    <property type="entry name" value="F-BOX PROTEIN SKIP16"/>
    <property type="match status" value="1"/>
</dbReference>
<dbReference type="Gene3D" id="2.60.40.1470">
    <property type="entry name" value="ApaG domain"/>
    <property type="match status" value="1"/>
</dbReference>
<evidence type="ECO:0000313" key="5">
    <source>
        <dbReference type="Proteomes" id="UP001161247"/>
    </source>
</evidence>
<protein>
    <submittedName>
        <fullName evidence="4">OLC1v1008315C1</fullName>
    </submittedName>
</protein>
<dbReference type="Gene3D" id="1.20.1280.50">
    <property type="match status" value="1"/>
</dbReference>
<dbReference type="InterPro" id="IPR036767">
    <property type="entry name" value="ApaG_sf"/>
</dbReference>
<feature type="domain" description="ApaG" evidence="3">
    <location>
        <begin position="303"/>
        <end position="444"/>
    </location>
</feature>
<dbReference type="EMBL" id="OX459123">
    <property type="protein sequence ID" value="CAI9108653.1"/>
    <property type="molecule type" value="Genomic_DNA"/>
</dbReference>
<dbReference type="Proteomes" id="UP001161247">
    <property type="component" value="Chromosome 6"/>
</dbReference>
<proteinExistence type="predicted"/>
<comment type="pathway">
    <text evidence="1">Protein modification; protein ubiquitination.</text>
</comment>
<dbReference type="SUPFAM" id="SSF160631">
    <property type="entry name" value="SMI1/KNR4-like"/>
    <property type="match status" value="1"/>
</dbReference>
<name>A0AAV1DL89_OLDCO</name>
<dbReference type="InterPro" id="IPR036047">
    <property type="entry name" value="F-box-like_dom_sf"/>
</dbReference>
<dbReference type="InterPro" id="IPR037883">
    <property type="entry name" value="Knr4/Smi1-like_sf"/>
</dbReference>
<keyword evidence="5" id="KW-1185">Reference proteome</keyword>
<keyword evidence="2" id="KW-0833">Ubl conjugation pathway</keyword>
<evidence type="ECO:0000259" key="3">
    <source>
        <dbReference type="PROSITE" id="PS51087"/>
    </source>
</evidence>
<dbReference type="Pfam" id="PF04379">
    <property type="entry name" value="DUF525"/>
    <property type="match status" value="1"/>
</dbReference>
<dbReference type="PANTHER" id="PTHR47463:SF2">
    <property type="entry name" value="F-BOX PROTEIN SKIP16"/>
    <property type="match status" value="1"/>
</dbReference>
<evidence type="ECO:0000313" key="4">
    <source>
        <dbReference type="EMBL" id="CAI9108653.1"/>
    </source>
</evidence>
<evidence type="ECO:0000256" key="1">
    <source>
        <dbReference type="ARBA" id="ARBA00004906"/>
    </source>
</evidence>
<sequence length="444" mass="49718">MALESVGDLAIHVIISKLGATGAASVACVSRRFRSWASEDDSLWEKFCSDELALKSPVDPLGRPTASFKEAYSSWRNAFHMYPWSLVIRVKRCWDRLKNWLAANFPEVLGTLRNGATEEEIKNLEVTLQVKLPLPTRVLYRFCDGQELDVDESSGSADKSLLGLIGGYSFYSHLVNVFLLPSHRVIEITKIIQRQSGFNNRSKYIAVAVSSIYSGKFFFLDCTRGQLFVGTRNLTSDGEMITCVPESLLSSVHDSDGSLIQDAMLLWLEEHARRLESGIVKVRKEGDMKWINLFPEQPPLCSTAVTNGVKVRASSVFVPEQSNCQDEDDRFCFGYSIRMSLLSEGCIINGMKFGSCQLYWRNWVIRANDTVVDNFNGEGVIGKFPLLRPGEEEFVYESCTYMTSSPGSIEGFFTFIPGRLADPVGAPFQVEVASFPLQVPDYIF</sequence>
<reference evidence="4" key="1">
    <citation type="submission" date="2023-03" db="EMBL/GenBank/DDBJ databases">
        <authorList>
            <person name="Julca I."/>
        </authorList>
    </citation>
    <scope>NUCLEOTIDE SEQUENCE</scope>
</reference>
<dbReference type="PROSITE" id="PS51087">
    <property type="entry name" value="APAG"/>
    <property type="match status" value="1"/>
</dbReference>
<dbReference type="AlphaFoldDB" id="A0AAV1DL89"/>
<accession>A0AAV1DL89</accession>
<gene>
    <name evidence="4" type="ORF">OLC1_LOCUS16701</name>
</gene>
<dbReference type="SUPFAM" id="SSF81383">
    <property type="entry name" value="F-box domain"/>
    <property type="match status" value="1"/>
</dbReference>